<evidence type="ECO:0000313" key="7">
    <source>
        <dbReference type="Proteomes" id="UP001219525"/>
    </source>
</evidence>
<dbReference type="Gene3D" id="3.20.20.120">
    <property type="entry name" value="Enolase-like C-terminal domain"/>
    <property type="match status" value="1"/>
</dbReference>
<name>A0AAD6VRY5_9AGAR</name>
<sequence length="423" mass="47392">MASSSQATDPYPRGLINPVSDLIRSIETFYVRPRWLFVRVATEKGIIGWGEATLEGHTEAVEGAFADLRERFIGWDSANIEDIWQTAYRLRFYRGGPVLMSAISGLDIALWDIKGKTLGVPVWQLLGGKVRHRCQVYSWIGGDRPSDIQAQAEARKNEGFTAVKMNAVESLGWLDSPSALDATIERVKQVRGLGLDVGLDFHGRVHRPLAKQLAKALEPHRPLFIEEPLLPGQQQEIKTLYGMTGIPIAVSTPLHRLIFHPFTVHTQLGERLFTRQDVRPYFEAGCIDIVQPDLAHAGGISEVRKIATMAETYDIGVAPHCPLGPIAFAACLQLGFSTPNFVICEMSWKIHYNDADHDLLTYIHNPEVFAVRDGMVDLLIGTGLGIEVDEERVRSEDREFREGRVKAWRNPVWRGPDGALREW</sequence>
<reference evidence="6" key="1">
    <citation type="submission" date="2023-03" db="EMBL/GenBank/DDBJ databases">
        <title>Massive genome expansion in bonnet fungi (Mycena s.s.) driven by repeated elements and novel gene families across ecological guilds.</title>
        <authorList>
            <consortium name="Lawrence Berkeley National Laboratory"/>
            <person name="Harder C.B."/>
            <person name="Miyauchi S."/>
            <person name="Viragh M."/>
            <person name="Kuo A."/>
            <person name="Thoen E."/>
            <person name="Andreopoulos B."/>
            <person name="Lu D."/>
            <person name="Skrede I."/>
            <person name="Drula E."/>
            <person name="Henrissat B."/>
            <person name="Morin E."/>
            <person name="Kohler A."/>
            <person name="Barry K."/>
            <person name="LaButti K."/>
            <person name="Morin E."/>
            <person name="Salamov A."/>
            <person name="Lipzen A."/>
            <person name="Mereny Z."/>
            <person name="Hegedus B."/>
            <person name="Baldrian P."/>
            <person name="Stursova M."/>
            <person name="Weitz H."/>
            <person name="Taylor A."/>
            <person name="Grigoriev I.V."/>
            <person name="Nagy L.G."/>
            <person name="Martin F."/>
            <person name="Kauserud H."/>
        </authorList>
    </citation>
    <scope>NUCLEOTIDE SEQUENCE</scope>
    <source>
        <strain evidence="6">9144</strain>
    </source>
</reference>
<dbReference type="PROSITE" id="PS00908">
    <property type="entry name" value="MR_MLE_1"/>
    <property type="match status" value="1"/>
</dbReference>
<dbReference type="PANTHER" id="PTHR48080">
    <property type="entry name" value="D-GALACTONATE DEHYDRATASE-RELATED"/>
    <property type="match status" value="1"/>
</dbReference>
<dbReference type="GO" id="GO:0008869">
    <property type="term" value="F:galactonate dehydratase activity"/>
    <property type="evidence" value="ECO:0007669"/>
    <property type="project" value="InterPro"/>
</dbReference>
<dbReference type="InterPro" id="IPR029065">
    <property type="entry name" value="Enolase_C-like"/>
</dbReference>
<dbReference type="CDD" id="cd03325">
    <property type="entry name" value="D-galactonate_dehydratase"/>
    <property type="match status" value="1"/>
</dbReference>
<keyword evidence="2" id="KW-0479">Metal-binding</keyword>
<evidence type="ECO:0000256" key="2">
    <source>
        <dbReference type="ARBA" id="ARBA00022723"/>
    </source>
</evidence>
<gene>
    <name evidence="6" type="ORF">GGX14DRAFT_515189</name>
</gene>
<dbReference type="SUPFAM" id="SSF54826">
    <property type="entry name" value="Enolase N-terminal domain-like"/>
    <property type="match status" value="1"/>
</dbReference>
<evidence type="ECO:0000313" key="6">
    <source>
        <dbReference type="EMBL" id="KAJ7220865.1"/>
    </source>
</evidence>
<comment type="cofactor">
    <cofactor evidence="1">
        <name>Mg(2+)</name>
        <dbReference type="ChEBI" id="CHEBI:18420"/>
    </cofactor>
</comment>
<dbReference type="Gene3D" id="3.30.390.10">
    <property type="entry name" value="Enolase-like, N-terminal domain"/>
    <property type="match status" value="1"/>
</dbReference>
<dbReference type="SFLD" id="SFLDF00003">
    <property type="entry name" value="D-galactonate_dehydratase"/>
    <property type="match status" value="1"/>
</dbReference>
<dbReference type="InterPro" id="IPR013341">
    <property type="entry name" value="Mandelate_racemase_N_dom"/>
</dbReference>
<dbReference type="AlphaFoldDB" id="A0AAD6VRY5"/>
<keyword evidence="7" id="KW-1185">Reference proteome</keyword>
<evidence type="ECO:0000256" key="1">
    <source>
        <dbReference type="ARBA" id="ARBA00001946"/>
    </source>
</evidence>
<comment type="caution">
    <text evidence="6">The sequence shown here is derived from an EMBL/GenBank/DDBJ whole genome shotgun (WGS) entry which is preliminary data.</text>
</comment>
<dbReference type="PROSITE" id="PS00909">
    <property type="entry name" value="MR_MLE_2"/>
    <property type="match status" value="1"/>
</dbReference>
<dbReference type="InterPro" id="IPR029017">
    <property type="entry name" value="Enolase-like_N"/>
</dbReference>
<dbReference type="Pfam" id="PF13378">
    <property type="entry name" value="MR_MLE_C"/>
    <property type="match status" value="1"/>
</dbReference>
<dbReference type="NCBIfam" id="NF010624">
    <property type="entry name" value="PRK14017.1"/>
    <property type="match status" value="1"/>
</dbReference>
<accession>A0AAD6VRY5</accession>
<dbReference type="EMBL" id="JARJCW010000009">
    <property type="protein sequence ID" value="KAJ7220865.1"/>
    <property type="molecule type" value="Genomic_DNA"/>
</dbReference>
<protein>
    <submittedName>
        <fullName evidence="6">Mandelate racemase/muconate lactonizing protein</fullName>
    </submittedName>
</protein>
<dbReference type="InterPro" id="IPR023592">
    <property type="entry name" value="Galactonate_deHydtase"/>
</dbReference>
<dbReference type="GO" id="GO:0046872">
    <property type="term" value="F:metal ion binding"/>
    <property type="evidence" value="ECO:0007669"/>
    <property type="project" value="UniProtKB-KW"/>
</dbReference>
<dbReference type="InterPro" id="IPR036849">
    <property type="entry name" value="Enolase-like_C_sf"/>
</dbReference>
<dbReference type="InterPro" id="IPR013342">
    <property type="entry name" value="Mandelate_racemase_C"/>
</dbReference>
<evidence type="ECO:0000259" key="5">
    <source>
        <dbReference type="SMART" id="SM00922"/>
    </source>
</evidence>
<dbReference type="InterPro" id="IPR034593">
    <property type="entry name" value="DgoD-like"/>
</dbReference>
<proteinExistence type="predicted"/>
<dbReference type="InterPro" id="IPR018110">
    <property type="entry name" value="Mandel_Rmase/mucon_lact_enz_CS"/>
</dbReference>
<dbReference type="GO" id="GO:0009063">
    <property type="term" value="P:amino acid catabolic process"/>
    <property type="evidence" value="ECO:0007669"/>
    <property type="project" value="InterPro"/>
</dbReference>
<dbReference type="SFLD" id="SFLDG00179">
    <property type="entry name" value="mandelate_racemase"/>
    <property type="match status" value="1"/>
</dbReference>
<dbReference type="Pfam" id="PF02746">
    <property type="entry name" value="MR_MLE_N"/>
    <property type="match status" value="1"/>
</dbReference>
<dbReference type="SUPFAM" id="SSF51604">
    <property type="entry name" value="Enolase C-terminal domain-like"/>
    <property type="match status" value="1"/>
</dbReference>
<evidence type="ECO:0000256" key="4">
    <source>
        <dbReference type="ARBA" id="ARBA00023239"/>
    </source>
</evidence>
<evidence type="ECO:0000256" key="3">
    <source>
        <dbReference type="ARBA" id="ARBA00022842"/>
    </source>
</evidence>
<organism evidence="6 7">
    <name type="scientific">Mycena pura</name>
    <dbReference type="NCBI Taxonomy" id="153505"/>
    <lineage>
        <taxon>Eukaryota</taxon>
        <taxon>Fungi</taxon>
        <taxon>Dikarya</taxon>
        <taxon>Basidiomycota</taxon>
        <taxon>Agaricomycotina</taxon>
        <taxon>Agaricomycetes</taxon>
        <taxon>Agaricomycetidae</taxon>
        <taxon>Agaricales</taxon>
        <taxon>Marasmiineae</taxon>
        <taxon>Mycenaceae</taxon>
        <taxon>Mycena</taxon>
    </lineage>
</organism>
<dbReference type="SMART" id="SM00922">
    <property type="entry name" value="MR_MLE"/>
    <property type="match status" value="1"/>
</dbReference>
<dbReference type="Proteomes" id="UP001219525">
    <property type="component" value="Unassembled WGS sequence"/>
</dbReference>
<dbReference type="SFLD" id="SFLDS00001">
    <property type="entry name" value="Enolase"/>
    <property type="match status" value="1"/>
</dbReference>
<dbReference type="PANTHER" id="PTHR48080:SF2">
    <property type="entry name" value="D-GALACTONATE DEHYDRATASE"/>
    <property type="match status" value="1"/>
</dbReference>
<keyword evidence="4" id="KW-0456">Lyase</keyword>
<keyword evidence="3" id="KW-0460">Magnesium</keyword>
<feature type="domain" description="Mandelate racemase/muconate lactonizing enzyme C-terminal" evidence="5">
    <location>
        <begin position="145"/>
        <end position="247"/>
    </location>
</feature>
<dbReference type="GO" id="GO:0034194">
    <property type="term" value="P:D-galactonate catabolic process"/>
    <property type="evidence" value="ECO:0007669"/>
    <property type="project" value="InterPro"/>
</dbReference>